<accession>J9E810</accession>
<evidence type="ECO:0000313" key="2">
    <source>
        <dbReference type="Proteomes" id="UP000004810"/>
    </source>
</evidence>
<comment type="caution">
    <text evidence="1">The sequence shown here is derived from an EMBL/GenBank/DDBJ whole genome shotgun (WGS) entry which is preliminary data.</text>
</comment>
<dbReference type="Proteomes" id="UP000004810">
    <property type="component" value="Unassembled WGS sequence"/>
</dbReference>
<name>J9E810_WUCBA</name>
<sequence>MRLPQVADILEEVVTKVYKDCFGYHCSLSVLPVLFYCQTVVEIVPDESIRVAMQLFKILFGSNVANLSLDALRSLKLNHISQPKDLLEVCVLRSADFFTEFVINTGRVENDEAQLMRCAGWLRKDLISKDGIPASMEITPYVTMFEPYVSLTIRLYQSTNSVDVQCSVMRLPQVADILEEVVTKVYKDCLVIIVVYRYYR</sequence>
<reference evidence="2" key="1">
    <citation type="submission" date="2012-08" db="EMBL/GenBank/DDBJ databases">
        <title>The Genome Sequence of Wuchereria bancrofti.</title>
        <authorList>
            <person name="Nutman T.B."/>
            <person name="Fink D.L."/>
            <person name="Russ C."/>
            <person name="Young S."/>
            <person name="Zeng Q."/>
            <person name="Koehrsen M."/>
            <person name="Alvarado L."/>
            <person name="Berlin A."/>
            <person name="Chapman S.B."/>
            <person name="Chen Z."/>
            <person name="Freedman E."/>
            <person name="Gellesch M."/>
            <person name="Goldberg J."/>
            <person name="Griggs A."/>
            <person name="Gujja S."/>
            <person name="Heilman E.R."/>
            <person name="Heiman D."/>
            <person name="Hepburn T."/>
            <person name="Howarth C."/>
            <person name="Jen D."/>
            <person name="Larson L."/>
            <person name="Lewis B."/>
            <person name="Mehta T."/>
            <person name="Park D."/>
            <person name="Pearson M."/>
            <person name="Roberts A."/>
            <person name="Saif S."/>
            <person name="Shea T."/>
            <person name="Shenoy N."/>
            <person name="Sisk P."/>
            <person name="Stolte C."/>
            <person name="Sykes S."/>
            <person name="Walk T."/>
            <person name="White J."/>
            <person name="Yandava C."/>
            <person name="Haas B."/>
            <person name="Henn M.R."/>
            <person name="Nusbaum C."/>
            <person name="Birren B."/>
        </authorList>
    </citation>
    <scope>NUCLEOTIDE SEQUENCE [LARGE SCALE GENOMIC DNA]</scope>
    <source>
        <strain evidence="2">NA</strain>
    </source>
</reference>
<dbReference type="EMBL" id="ADBV01014739">
    <property type="protein sequence ID" value="EJW73092.1"/>
    <property type="molecule type" value="Genomic_DNA"/>
</dbReference>
<proteinExistence type="predicted"/>
<dbReference type="AlphaFoldDB" id="J9E810"/>
<evidence type="ECO:0000313" key="1">
    <source>
        <dbReference type="EMBL" id="EJW73092.1"/>
    </source>
</evidence>
<gene>
    <name evidence="1" type="ORF">WUBG_16001</name>
</gene>
<organism evidence="1 2">
    <name type="scientific">Wuchereria bancrofti</name>
    <dbReference type="NCBI Taxonomy" id="6293"/>
    <lineage>
        <taxon>Eukaryota</taxon>
        <taxon>Metazoa</taxon>
        <taxon>Ecdysozoa</taxon>
        <taxon>Nematoda</taxon>
        <taxon>Chromadorea</taxon>
        <taxon>Rhabditida</taxon>
        <taxon>Spirurina</taxon>
        <taxon>Spiruromorpha</taxon>
        <taxon>Filarioidea</taxon>
        <taxon>Onchocercidae</taxon>
        <taxon>Wuchereria</taxon>
    </lineage>
</organism>
<protein>
    <submittedName>
        <fullName evidence="1">Uncharacterized protein</fullName>
    </submittedName>
</protein>